<dbReference type="Gene3D" id="2.40.110.20">
    <property type="match status" value="1"/>
</dbReference>
<comment type="cofactor">
    <cofactor evidence="1 5">
        <name>FAD</name>
        <dbReference type="ChEBI" id="CHEBI:57692"/>
    </cofactor>
</comment>
<dbReference type="AlphaFoldDB" id="A0A2A4HIH9"/>
<dbReference type="PANTHER" id="PTHR42707">
    <property type="entry name" value="ACYL-COA DEHYDROGENASE"/>
    <property type="match status" value="1"/>
</dbReference>
<dbReference type="InterPro" id="IPR052904">
    <property type="entry name" value="Acyl-CoA_dehydrogenase-like"/>
</dbReference>
<dbReference type="PROSITE" id="PS00073">
    <property type="entry name" value="ACYL_COA_DH_2"/>
    <property type="match status" value="1"/>
</dbReference>
<evidence type="ECO:0000313" key="10">
    <source>
        <dbReference type="Proteomes" id="UP000218677"/>
    </source>
</evidence>
<dbReference type="Gene3D" id="1.20.140.10">
    <property type="entry name" value="Butyryl-CoA Dehydrogenase, subunit A, domain 3"/>
    <property type="match status" value="1"/>
</dbReference>
<dbReference type="SUPFAM" id="SSF56645">
    <property type="entry name" value="Acyl-CoA dehydrogenase NM domain-like"/>
    <property type="match status" value="1"/>
</dbReference>
<dbReference type="PANTHER" id="PTHR42707:SF2">
    <property type="entry name" value="ACD11 DEHYDROGENASE"/>
    <property type="match status" value="1"/>
</dbReference>
<evidence type="ECO:0000313" key="9">
    <source>
        <dbReference type="EMBL" id="PCF94712.1"/>
    </source>
</evidence>
<evidence type="ECO:0000256" key="4">
    <source>
        <dbReference type="ARBA" id="ARBA00022827"/>
    </source>
</evidence>
<dbReference type="SUPFAM" id="SSF47203">
    <property type="entry name" value="Acyl-CoA dehydrogenase C-terminal domain-like"/>
    <property type="match status" value="1"/>
</dbReference>
<dbReference type="Pfam" id="PF18158">
    <property type="entry name" value="AidB_N"/>
    <property type="match status" value="1"/>
</dbReference>
<keyword evidence="3 5" id="KW-0285">Flavoprotein</keyword>
<dbReference type="InterPro" id="IPR006091">
    <property type="entry name" value="Acyl-CoA_Oxase/DH_mid-dom"/>
</dbReference>
<reference evidence="10" key="1">
    <citation type="submission" date="2017-09" db="EMBL/GenBank/DDBJ databases">
        <authorList>
            <person name="Cho G.-S."/>
            <person name="Oguntoyinbo F.A."/>
            <person name="Cnockaert M."/>
            <person name="Kabisch J."/>
            <person name="Neve H."/>
            <person name="Bockelmann W."/>
            <person name="Wenning M."/>
            <person name="Franz C.M."/>
            <person name="Vandamme P."/>
        </authorList>
    </citation>
    <scope>NUCLEOTIDE SEQUENCE [LARGE SCALE GENOMIC DNA]</scope>
    <source>
        <strain evidence="10">MBT G8648</strain>
    </source>
</reference>
<feature type="domain" description="Acyl-CoA dehydrogenase/oxidase C-terminal" evidence="6">
    <location>
        <begin position="287"/>
        <end position="442"/>
    </location>
</feature>
<dbReference type="InterPro" id="IPR006089">
    <property type="entry name" value="Acyl-CoA_DH_CS"/>
</dbReference>
<dbReference type="EMBL" id="NWUX01000016">
    <property type="protein sequence ID" value="PCF94712.1"/>
    <property type="molecule type" value="Genomic_DNA"/>
</dbReference>
<evidence type="ECO:0000259" key="6">
    <source>
        <dbReference type="Pfam" id="PF00441"/>
    </source>
</evidence>
<evidence type="ECO:0000256" key="1">
    <source>
        <dbReference type="ARBA" id="ARBA00001974"/>
    </source>
</evidence>
<comment type="caution">
    <text evidence="9">The sequence shown here is derived from an EMBL/GenBank/DDBJ whole genome shotgun (WGS) entry which is preliminary data.</text>
</comment>
<evidence type="ECO:0000259" key="8">
    <source>
        <dbReference type="Pfam" id="PF18158"/>
    </source>
</evidence>
<evidence type="ECO:0000259" key="7">
    <source>
        <dbReference type="Pfam" id="PF02770"/>
    </source>
</evidence>
<dbReference type="InterPro" id="IPR036250">
    <property type="entry name" value="AcylCo_DH-like_C"/>
</dbReference>
<dbReference type="OrthoDB" id="9771038at2"/>
<name>A0A2A4HIH9_9GAMM</name>
<feature type="domain" description="Adaptive response protein AidB N-terminal" evidence="8">
    <location>
        <begin position="10"/>
        <end position="170"/>
    </location>
</feature>
<dbReference type="InterPro" id="IPR041504">
    <property type="entry name" value="AidB_N"/>
</dbReference>
<keyword evidence="5" id="KW-0560">Oxidoreductase</keyword>
<dbReference type="InterPro" id="IPR009075">
    <property type="entry name" value="AcylCo_DH/oxidase_C"/>
</dbReference>
<dbReference type="Gene3D" id="6.10.250.600">
    <property type="match status" value="1"/>
</dbReference>
<proteinExistence type="inferred from homology"/>
<feature type="domain" description="Acyl-CoA oxidase/dehydrogenase middle" evidence="7">
    <location>
        <begin position="178"/>
        <end position="276"/>
    </location>
</feature>
<keyword evidence="4 5" id="KW-0274">FAD</keyword>
<dbReference type="Pfam" id="PF00441">
    <property type="entry name" value="Acyl-CoA_dh_1"/>
    <property type="match status" value="1"/>
</dbReference>
<evidence type="ECO:0000256" key="5">
    <source>
        <dbReference type="RuleBase" id="RU362125"/>
    </source>
</evidence>
<dbReference type="RefSeq" id="WP_096653191.1">
    <property type="nucleotide sequence ID" value="NZ_NWUX01000016.1"/>
</dbReference>
<keyword evidence="10" id="KW-1185">Reference proteome</keyword>
<dbReference type="InterPro" id="IPR009100">
    <property type="entry name" value="AcylCoA_DH/oxidase_NM_dom_sf"/>
</dbReference>
<dbReference type="Pfam" id="PF02770">
    <property type="entry name" value="Acyl-CoA_dh_M"/>
    <property type="match status" value="1"/>
</dbReference>
<dbReference type="GO" id="GO:0003995">
    <property type="term" value="F:acyl-CoA dehydrogenase activity"/>
    <property type="evidence" value="ECO:0007669"/>
    <property type="project" value="InterPro"/>
</dbReference>
<comment type="similarity">
    <text evidence="2 5">Belongs to the acyl-CoA dehydrogenase family.</text>
</comment>
<gene>
    <name evidence="9" type="ORF">CPA45_15975</name>
</gene>
<accession>A0A2A4HIH9</accession>
<evidence type="ECO:0000256" key="2">
    <source>
        <dbReference type="ARBA" id="ARBA00009347"/>
    </source>
</evidence>
<protein>
    <submittedName>
        <fullName evidence="9">DNA alkylation response protein</fullName>
    </submittedName>
</protein>
<dbReference type="Proteomes" id="UP000218677">
    <property type="component" value="Unassembled WGS sequence"/>
</dbReference>
<organism evidence="9 10">
    <name type="scientific">Vreelandella nigrificans</name>
    <dbReference type="NCBI Taxonomy" id="2042704"/>
    <lineage>
        <taxon>Bacteria</taxon>
        <taxon>Pseudomonadati</taxon>
        <taxon>Pseudomonadota</taxon>
        <taxon>Gammaproteobacteria</taxon>
        <taxon>Oceanospirillales</taxon>
        <taxon>Halomonadaceae</taxon>
        <taxon>Vreelandella</taxon>
    </lineage>
</organism>
<sequence>MSTAIHRNIPDNRGHNAFASDPELSCLLDVYLAPALRQHTAPFFHEMGELVGDELEALALAADQNPPVLHLRTRNGADAQHIDKHPAYLRLEHYAYSHFGLAAMSHRGGVLDWPKPMPPAVKYGLTFLFVQAEFGLCCPLSMSDALTRTLRKFGSPELVAQFIEQLTTQDEEQHFQGAMFMTEQDAGSDVGAITTEARFESGQWRLYGDKWFCSNPDADLAMVLARPQGDQTGTRGLSLFLLPRWLPDGSLNHYRILRLKNKMGTRSMASGEIVLEGAEAYVVGEQGKGFKHMTDMINMSRLSNGVRSAGLMRRTINESLFIARNRYAFGRRLIELPLMQRQLLKMMVTAEQGRSMVFHTAECLRRADQGDQEAAQLLRILTPLIKFRTTRDARKVAGDGMEVRGGCGYIEEWSDARVVRDAHLGSIWEGTSNIVALDVFRAIRREGALPVLTEYLHRLINESALNTQQQSLLASVVDQGVRSAQQVADSADAEHEVRRIASTLYHIASAAFLAWEAAQQGDNQRRAALAALVMRYRLLPQNPLAVDETPSQLLVELLTEQPMSTTSVAELVASLGVTTHPQEEGVS</sequence>
<evidence type="ECO:0000256" key="3">
    <source>
        <dbReference type="ARBA" id="ARBA00022630"/>
    </source>
</evidence>